<name>A0A5J5GN84_9RHOB</name>
<comment type="caution">
    <text evidence="2">The sequence shown here is derived from an EMBL/GenBank/DDBJ whole genome shotgun (WGS) entry which is preliminary data.</text>
</comment>
<gene>
    <name evidence="2" type="ORF">F3S47_00300</name>
</gene>
<accession>A0A5J5GN84</accession>
<feature type="region of interest" description="Disordered" evidence="1">
    <location>
        <begin position="18"/>
        <end position="97"/>
    </location>
</feature>
<dbReference type="PROSITE" id="PS51257">
    <property type="entry name" value="PROKAR_LIPOPROTEIN"/>
    <property type="match status" value="1"/>
</dbReference>
<dbReference type="AlphaFoldDB" id="A0A5J5GN84"/>
<dbReference type="Proteomes" id="UP000326554">
    <property type="component" value="Unassembled WGS sequence"/>
</dbReference>
<protein>
    <submittedName>
        <fullName evidence="2">D-galactarate dehydratase</fullName>
    </submittedName>
</protein>
<evidence type="ECO:0000313" key="2">
    <source>
        <dbReference type="EMBL" id="KAA9009749.1"/>
    </source>
</evidence>
<evidence type="ECO:0000313" key="3">
    <source>
        <dbReference type="Proteomes" id="UP000326554"/>
    </source>
</evidence>
<feature type="compositionally biased region" description="Polar residues" evidence="1">
    <location>
        <begin position="18"/>
        <end position="30"/>
    </location>
</feature>
<sequence length="162" mass="16665">MRYLLLLGPLTFAACESPSLQESLQPTAMSAPTEGPSASAEPETLDPDPPPPPPAAATTVEDFDTTSEEDRAEALAAPASEGAGLGTTLATLGSASDPGIWLKTPLVQETVMGRVEYQGESVNIELRPSGGEAGSGSQISLAAMRLIGAPLTEIVELTVFRS</sequence>
<organism evidence="2 3">
    <name type="scientific">Histidinibacterium aquaticum</name>
    <dbReference type="NCBI Taxonomy" id="2613962"/>
    <lineage>
        <taxon>Bacteria</taxon>
        <taxon>Pseudomonadati</taxon>
        <taxon>Pseudomonadota</taxon>
        <taxon>Alphaproteobacteria</taxon>
        <taxon>Rhodobacterales</taxon>
        <taxon>Paracoccaceae</taxon>
        <taxon>Histidinibacterium</taxon>
    </lineage>
</organism>
<proteinExistence type="predicted"/>
<evidence type="ECO:0000256" key="1">
    <source>
        <dbReference type="SAM" id="MobiDB-lite"/>
    </source>
</evidence>
<feature type="compositionally biased region" description="Low complexity" evidence="1">
    <location>
        <begin position="74"/>
        <end position="96"/>
    </location>
</feature>
<keyword evidence="3" id="KW-1185">Reference proteome</keyword>
<reference evidence="2 3" key="1">
    <citation type="submission" date="2019-09" db="EMBL/GenBank/DDBJ databases">
        <authorList>
            <person name="Park J.-S."/>
            <person name="Choi H.-J."/>
        </authorList>
    </citation>
    <scope>NUCLEOTIDE SEQUENCE [LARGE SCALE GENOMIC DNA]</scope>
    <source>
        <strain evidence="2 3">176SS1-4</strain>
    </source>
</reference>
<dbReference type="EMBL" id="VYQE01000001">
    <property type="protein sequence ID" value="KAA9009749.1"/>
    <property type="molecule type" value="Genomic_DNA"/>
</dbReference>